<gene>
    <name evidence="2" type="ORF">H4W34_005481</name>
</gene>
<sequence>MSALSSLARLQAAAAGVAQPLATVRHCHVSAAPLVLIPLRLAGEAAAPLAMMLGSDRDDPSLLVVPQPRNRDLRFAFAAEAAKLVLNHIETSRGAVETLAPSKSAAKSGEAEERIRYGDAPQVLVPNRGGVTFLRLLGRSTRFRGTEGPYAVDPAVPVLGRWLTWFADRYDHPGSSLLLAMTETLRLHWATGQSSLEDGNLAALLGWIDPPDGLDGPAAAARAEDPVTCPPAGPATDPTFDNEVLAPAIAAYDRSNGAPRTEERLRAAVASQLTPTWDLMWRAADLLRALPEGASVPRRWERDRDSFTYYHQTFGEAYPQARRDTPVRAARRLHDLERAQDAYEAQRAFDDPLVMAEHRLSGQAFGGVVTESDPTRLDETGKRPKLRPYLRVSTEDPVRLDIGTTVCNAARPALKGRIVEFGTGGVLLELTGGMGRKLTPEAGVVPRVGERVCFTSLTEGSFGQARFPDREETPWTHGGPPEDYVPTDEDAEEDWS</sequence>
<dbReference type="RefSeq" id="WP_192761807.1">
    <property type="nucleotide sequence ID" value="NZ_JADBDZ010000001.1"/>
</dbReference>
<name>A0ABR9JYW6_9ACTN</name>
<feature type="region of interest" description="Disordered" evidence="1">
    <location>
        <begin position="463"/>
        <end position="496"/>
    </location>
</feature>
<protein>
    <submittedName>
        <fullName evidence="2">Uncharacterized protein</fullName>
    </submittedName>
</protein>
<evidence type="ECO:0000256" key="1">
    <source>
        <dbReference type="SAM" id="MobiDB-lite"/>
    </source>
</evidence>
<organism evidence="2 3">
    <name type="scientific">Actinomadura algeriensis</name>
    <dbReference type="NCBI Taxonomy" id="1679523"/>
    <lineage>
        <taxon>Bacteria</taxon>
        <taxon>Bacillati</taxon>
        <taxon>Actinomycetota</taxon>
        <taxon>Actinomycetes</taxon>
        <taxon>Streptosporangiales</taxon>
        <taxon>Thermomonosporaceae</taxon>
        <taxon>Actinomadura</taxon>
    </lineage>
</organism>
<accession>A0ABR9JYW6</accession>
<feature type="compositionally biased region" description="Acidic residues" evidence="1">
    <location>
        <begin position="485"/>
        <end position="496"/>
    </location>
</feature>
<proteinExistence type="predicted"/>
<comment type="caution">
    <text evidence="2">The sequence shown here is derived from an EMBL/GenBank/DDBJ whole genome shotgun (WGS) entry which is preliminary data.</text>
</comment>
<evidence type="ECO:0000313" key="3">
    <source>
        <dbReference type="Proteomes" id="UP000627838"/>
    </source>
</evidence>
<keyword evidence="3" id="KW-1185">Reference proteome</keyword>
<dbReference type="EMBL" id="JADBDZ010000001">
    <property type="protein sequence ID" value="MBE1535648.1"/>
    <property type="molecule type" value="Genomic_DNA"/>
</dbReference>
<evidence type="ECO:0000313" key="2">
    <source>
        <dbReference type="EMBL" id="MBE1535648.1"/>
    </source>
</evidence>
<dbReference type="Proteomes" id="UP000627838">
    <property type="component" value="Unassembled WGS sequence"/>
</dbReference>
<reference evidence="2 3" key="1">
    <citation type="submission" date="2020-10" db="EMBL/GenBank/DDBJ databases">
        <title>Sequencing the genomes of 1000 actinobacteria strains.</title>
        <authorList>
            <person name="Klenk H.-P."/>
        </authorList>
    </citation>
    <scope>NUCLEOTIDE SEQUENCE [LARGE SCALE GENOMIC DNA]</scope>
    <source>
        <strain evidence="2 3">DSM 46744</strain>
    </source>
</reference>